<gene>
    <name evidence="5" type="ORF">H7B90_13880</name>
</gene>
<proteinExistence type="inferred from homology"/>
<feature type="region of interest" description="Disordered" evidence="3">
    <location>
        <begin position="13"/>
        <end position="37"/>
    </location>
</feature>
<comment type="caution">
    <text evidence="5">The sequence shown here is derived from an EMBL/GenBank/DDBJ whole genome shotgun (WGS) entry which is preliminary data.</text>
</comment>
<dbReference type="Pfam" id="PF07859">
    <property type="entry name" value="Abhydrolase_3"/>
    <property type="match status" value="1"/>
</dbReference>
<dbReference type="PANTHER" id="PTHR48081:SF30">
    <property type="entry name" value="ACETYL-HYDROLASE LIPR-RELATED"/>
    <property type="match status" value="1"/>
</dbReference>
<dbReference type="InterPro" id="IPR013094">
    <property type="entry name" value="AB_hydrolase_3"/>
</dbReference>
<sequence length="344" mass="37635">MVQTNERELAAIRDYLRQTAPRDDETPERLRSGLAKAASGLPQLKGIRTEKAAIGSLTGEWSRVDGAEPEGPEGKGDREDRENRVDREDRNVRNVRNVRKIREGARGRCAILYFHGGGFVAGSSDVYRDLTGRIALAAHVPVLAVNYRLAPEHRYPAANEDCLGAYRWLLGNGYSADNIVLGGDSVGGTLALMTLLSLRDNGEELPAGAFLLSPHADLVHLDGESYDTRAAVDPTGSRARNQAALDAYWGDNAGDYPAILSPLRMDLSGLPELLVQAGDREVLLDDAARLAAKAEASGFRAKLEIWEGMWSVFQTMAFRLPEARRAIENIGSFVRCRLPANSRR</sequence>
<dbReference type="RefSeq" id="WP_185136486.1">
    <property type="nucleotide sequence ID" value="NZ_JACJVR010000054.1"/>
</dbReference>
<dbReference type="Gene3D" id="3.40.50.1820">
    <property type="entry name" value="alpha/beta hydrolase"/>
    <property type="match status" value="1"/>
</dbReference>
<feature type="domain" description="Alpha/beta hydrolase fold-3" evidence="4">
    <location>
        <begin position="111"/>
        <end position="314"/>
    </location>
</feature>
<feature type="region of interest" description="Disordered" evidence="3">
    <location>
        <begin position="58"/>
        <end position="86"/>
    </location>
</feature>
<protein>
    <submittedName>
        <fullName evidence="5">Alpha/beta hydrolase</fullName>
    </submittedName>
</protein>
<dbReference type="InterPro" id="IPR050300">
    <property type="entry name" value="GDXG_lipolytic_enzyme"/>
</dbReference>
<evidence type="ECO:0000259" key="4">
    <source>
        <dbReference type="Pfam" id="PF07859"/>
    </source>
</evidence>
<dbReference type="EMBL" id="JACJVR010000054">
    <property type="protein sequence ID" value="MBB6692494.1"/>
    <property type="molecule type" value="Genomic_DNA"/>
</dbReference>
<keyword evidence="2 5" id="KW-0378">Hydrolase</keyword>
<feature type="compositionally biased region" description="Basic and acidic residues" evidence="3">
    <location>
        <begin position="62"/>
        <end position="86"/>
    </location>
</feature>
<evidence type="ECO:0000313" key="5">
    <source>
        <dbReference type="EMBL" id="MBB6692494.1"/>
    </source>
</evidence>
<evidence type="ECO:0000256" key="3">
    <source>
        <dbReference type="SAM" id="MobiDB-lite"/>
    </source>
</evidence>
<organism evidence="5 6">
    <name type="scientific">Cohnella xylanilytica</name>
    <dbReference type="NCBI Taxonomy" id="557555"/>
    <lineage>
        <taxon>Bacteria</taxon>
        <taxon>Bacillati</taxon>
        <taxon>Bacillota</taxon>
        <taxon>Bacilli</taxon>
        <taxon>Bacillales</taxon>
        <taxon>Paenibacillaceae</taxon>
        <taxon>Cohnella</taxon>
    </lineage>
</organism>
<dbReference type="Proteomes" id="UP000553776">
    <property type="component" value="Unassembled WGS sequence"/>
</dbReference>
<dbReference type="GO" id="GO:0004806">
    <property type="term" value="F:triacylglycerol lipase activity"/>
    <property type="evidence" value="ECO:0007669"/>
    <property type="project" value="TreeGrafter"/>
</dbReference>
<keyword evidence="6" id="KW-1185">Reference proteome</keyword>
<reference evidence="5 6" key="1">
    <citation type="submission" date="2020-08" db="EMBL/GenBank/DDBJ databases">
        <title>Cohnella phylogeny.</title>
        <authorList>
            <person name="Dunlap C."/>
        </authorList>
    </citation>
    <scope>NUCLEOTIDE SEQUENCE [LARGE SCALE GENOMIC DNA]</scope>
    <source>
        <strain evidence="5 6">DSM 25239</strain>
    </source>
</reference>
<dbReference type="InterPro" id="IPR029058">
    <property type="entry name" value="AB_hydrolase_fold"/>
</dbReference>
<evidence type="ECO:0000256" key="1">
    <source>
        <dbReference type="ARBA" id="ARBA00010515"/>
    </source>
</evidence>
<evidence type="ECO:0000256" key="2">
    <source>
        <dbReference type="ARBA" id="ARBA00022801"/>
    </source>
</evidence>
<dbReference type="PANTHER" id="PTHR48081">
    <property type="entry name" value="AB HYDROLASE SUPERFAMILY PROTEIN C4A8.06C"/>
    <property type="match status" value="1"/>
</dbReference>
<dbReference type="AlphaFoldDB" id="A0A841U3D7"/>
<feature type="compositionally biased region" description="Basic and acidic residues" evidence="3">
    <location>
        <begin position="13"/>
        <end position="31"/>
    </location>
</feature>
<dbReference type="SUPFAM" id="SSF53474">
    <property type="entry name" value="alpha/beta-Hydrolases"/>
    <property type="match status" value="1"/>
</dbReference>
<comment type="similarity">
    <text evidence="1">Belongs to the 'GDXG' lipolytic enzyme family.</text>
</comment>
<evidence type="ECO:0000313" key="6">
    <source>
        <dbReference type="Proteomes" id="UP000553776"/>
    </source>
</evidence>
<name>A0A841U3D7_9BACL</name>
<accession>A0A841U3D7</accession>